<feature type="compositionally biased region" description="Polar residues" evidence="1">
    <location>
        <begin position="35"/>
        <end position="57"/>
    </location>
</feature>
<dbReference type="GeneID" id="108049692"/>
<dbReference type="AlphaFoldDB" id="A0A6P4FBH2"/>
<dbReference type="RefSeq" id="XP_016986449.1">
    <property type="nucleotide sequence ID" value="XM_017130960.1"/>
</dbReference>
<organism evidence="4">
    <name type="scientific">Drosophila rhopaloa</name>
    <name type="common">Fruit fly</name>
    <dbReference type="NCBI Taxonomy" id="1041015"/>
    <lineage>
        <taxon>Eukaryota</taxon>
        <taxon>Metazoa</taxon>
        <taxon>Ecdysozoa</taxon>
        <taxon>Arthropoda</taxon>
        <taxon>Hexapoda</taxon>
        <taxon>Insecta</taxon>
        <taxon>Pterygota</taxon>
        <taxon>Neoptera</taxon>
        <taxon>Endopterygota</taxon>
        <taxon>Diptera</taxon>
        <taxon>Brachycera</taxon>
        <taxon>Muscomorpha</taxon>
        <taxon>Ephydroidea</taxon>
        <taxon>Drosophilidae</taxon>
        <taxon>Drosophila</taxon>
        <taxon>Sophophora</taxon>
    </lineage>
</organism>
<name>A0A6P4FBH2_DRORH</name>
<feature type="compositionally biased region" description="Low complexity" evidence="1">
    <location>
        <begin position="24"/>
        <end position="34"/>
    </location>
</feature>
<dbReference type="OrthoDB" id="7871059at2759"/>
<dbReference type="EnsemblMetazoa" id="XM_017130960.2">
    <property type="protein sequence ID" value="XP_016986449.1"/>
    <property type="gene ID" value="LOC108049692"/>
</dbReference>
<feature type="region of interest" description="Disordered" evidence="1">
    <location>
        <begin position="12"/>
        <end position="70"/>
    </location>
</feature>
<evidence type="ECO:0000313" key="4">
    <source>
        <dbReference type="RefSeq" id="XP_016986449.1"/>
    </source>
</evidence>
<protein>
    <submittedName>
        <fullName evidence="4">Uncharacterized protein LOC108049692</fullName>
    </submittedName>
</protein>
<reference evidence="3" key="1">
    <citation type="journal article" date="2021" name="Elife">
        <title>Highly contiguous assemblies of 101 drosophilid genomes.</title>
        <authorList>
            <person name="Kim B.Y."/>
            <person name="Wang J.R."/>
            <person name="Miller D.E."/>
            <person name="Barmina O."/>
            <person name="Delaney E."/>
            <person name="Thompson A."/>
            <person name="Comeault A.A."/>
            <person name="Peede D."/>
            <person name="D'Agostino E.R."/>
            <person name="Pelaez J."/>
            <person name="Aguilar J.M."/>
            <person name="Haji D."/>
            <person name="Matsunaga T."/>
            <person name="Armstrong E.E."/>
            <person name="Zych M."/>
            <person name="Ogawa Y."/>
            <person name="Stamenkovic-Radak M."/>
            <person name="Jelic M."/>
            <person name="Veselinovic M.S."/>
            <person name="Tanaskovic M."/>
            <person name="Eric P."/>
            <person name="Gao J.J."/>
            <person name="Katoh T.K."/>
            <person name="Toda M.J."/>
            <person name="Watabe H."/>
            <person name="Watada M."/>
            <person name="Davis J.S."/>
            <person name="Moyle L.C."/>
            <person name="Manoli G."/>
            <person name="Bertolini E."/>
            <person name="Kostal V."/>
            <person name="Hawley R.S."/>
            <person name="Takahashi A."/>
            <person name="Jones C.D."/>
            <person name="Price D.K."/>
            <person name="Whiteman N."/>
            <person name="Kopp A."/>
            <person name="Matute D.R."/>
            <person name="Petrov D.A."/>
        </authorList>
    </citation>
    <scope>NUCLEOTIDE SEQUENCE [LARGE SCALE GENOMIC DNA]</scope>
</reference>
<gene>
    <name evidence="4" type="primary">LOC108049692</name>
    <name evidence="2" type="synonym">108049692</name>
</gene>
<feature type="compositionally biased region" description="Low complexity" evidence="1">
    <location>
        <begin position="58"/>
        <end position="70"/>
    </location>
</feature>
<sequence length="128" mass="14126">MCLILSLGCCGSSSPKPCQKQRKQQQQEQHLQHQPKNYHSDIQLNELSPSSSCQVTTSQPSLPSMSPSLMALPPRIATSSTLSSWAAEEELYDVDANEDRMPSRWTAWWLKGSSVGDQVLGGYSSRVS</sequence>
<reference evidence="2" key="3">
    <citation type="submission" date="2025-05" db="UniProtKB">
        <authorList>
            <consortium name="EnsemblMetazoa"/>
        </authorList>
    </citation>
    <scope>IDENTIFICATION</scope>
</reference>
<evidence type="ECO:0000313" key="3">
    <source>
        <dbReference type="Proteomes" id="UP001652680"/>
    </source>
</evidence>
<evidence type="ECO:0000313" key="2">
    <source>
        <dbReference type="EnsemblMetazoa" id="XP_016986449.1"/>
    </source>
</evidence>
<dbReference type="Proteomes" id="UP001652680">
    <property type="component" value="Unassembled WGS sequence"/>
</dbReference>
<proteinExistence type="predicted"/>
<keyword evidence="3" id="KW-1185">Reference proteome</keyword>
<accession>A0A6P4FBH2</accession>
<reference evidence="4" key="2">
    <citation type="submission" date="2025-04" db="UniProtKB">
        <authorList>
            <consortium name="RefSeq"/>
        </authorList>
    </citation>
    <scope>IDENTIFICATION</scope>
</reference>
<evidence type="ECO:0000256" key="1">
    <source>
        <dbReference type="SAM" id="MobiDB-lite"/>
    </source>
</evidence>